<organism evidence="2 3">
    <name type="scientific">Bosea lupini</name>
    <dbReference type="NCBI Taxonomy" id="1036779"/>
    <lineage>
        <taxon>Bacteria</taxon>
        <taxon>Pseudomonadati</taxon>
        <taxon>Pseudomonadota</taxon>
        <taxon>Alphaproteobacteria</taxon>
        <taxon>Hyphomicrobiales</taxon>
        <taxon>Boseaceae</taxon>
        <taxon>Bosea</taxon>
    </lineage>
</organism>
<dbReference type="GO" id="GO:0043041">
    <property type="term" value="P:amino acid activation for nonribosomal peptide biosynthetic process"/>
    <property type="evidence" value="ECO:0007669"/>
    <property type="project" value="TreeGrafter"/>
</dbReference>
<proteinExistence type="predicted"/>
<keyword evidence="3" id="KW-1185">Reference proteome</keyword>
<accession>A0A1H7PEC8</accession>
<dbReference type="InterPro" id="IPR001242">
    <property type="entry name" value="Condensation_dom"/>
</dbReference>
<dbReference type="Proteomes" id="UP000199664">
    <property type="component" value="Unassembled WGS sequence"/>
</dbReference>
<dbReference type="GO" id="GO:0031177">
    <property type="term" value="F:phosphopantetheine binding"/>
    <property type="evidence" value="ECO:0007669"/>
    <property type="project" value="TreeGrafter"/>
</dbReference>
<dbReference type="GO" id="GO:0005737">
    <property type="term" value="C:cytoplasm"/>
    <property type="evidence" value="ECO:0007669"/>
    <property type="project" value="TreeGrafter"/>
</dbReference>
<gene>
    <name evidence="2" type="ORF">SAMN04515666_103444</name>
</gene>
<dbReference type="Gene3D" id="3.30.559.10">
    <property type="entry name" value="Chloramphenicol acetyltransferase-like domain"/>
    <property type="match status" value="1"/>
</dbReference>
<dbReference type="InterPro" id="IPR023213">
    <property type="entry name" value="CAT-like_dom_sf"/>
</dbReference>
<sequence length="455" mass="50384">MSQADSRRALMPLTLPQLDFWEEFTFHPDEPIATVAHCLDIDGVTDGQALVAAITQTIAESDALCVRFHVEAGREAPLQSCDPQLRPILQQIDLTGIADPLQEARARMEADVAAPLDLRGAGLAATWLLHLGKQRYLWYIRAHHIVLDGYGFTLIEQRCGQLYSQRLTRSDAGPAFHPFASFIAEEEAYRASRRHASDRAYWRDEFAAHAPLPILHRGDKQAGEAPHEVYGVLPADVSAGLRRISQETGIGWPDLLVLLSGLYLALHLPRQRIDGRDVLAFWLPFMSRWGSLAAHTPAMVVNILPFHLSFGSQDSFEDVLRENAATLRMQRRHGRYRIEQIAMDNGMPAGSRYFFSPLINVLPFSAPSFDGCKVTREITGSGQGEGIDLTFRGEDDGSELSFAMSADPAMFARESFARHGEALPAFLARALAPEALARPVEELLAELQKDALGLV</sequence>
<evidence type="ECO:0000313" key="3">
    <source>
        <dbReference type="Proteomes" id="UP000199664"/>
    </source>
</evidence>
<dbReference type="Gene3D" id="3.30.559.30">
    <property type="entry name" value="Nonribosomal peptide synthetase, condensation domain"/>
    <property type="match status" value="1"/>
</dbReference>
<dbReference type="SUPFAM" id="SSF52777">
    <property type="entry name" value="CoA-dependent acyltransferases"/>
    <property type="match status" value="2"/>
</dbReference>
<dbReference type="Pfam" id="PF00668">
    <property type="entry name" value="Condensation"/>
    <property type="match status" value="1"/>
</dbReference>
<feature type="domain" description="Condensation" evidence="1">
    <location>
        <begin position="12"/>
        <end position="435"/>
    </location>
</feature>
<evidence type="ECO:0000259" key="1">
    <source>
        <dbReference type="Pfam" id="PF00668"/>
    </source>
</evidence>
<dbReference type="EMBL" id="FOAN01000003">
    <property type="protein sequence ID" value="SEL33437.1"/>
    <property type="molecule type" value="Genomic_DNA"/>
</dbReference>
<evidence type="ECO:0000313" key="2">
    <source>
        <dbReference type="EMBL" id="SEL33437.1"/>
    </source>
</evidence>
<dbReference type="RefSeq" id="WP_244543808.1">
    <property type="nucleotide sequence ID" value="NZ_FOAN01000003.1"/>
</dbReference>
<dbReference type="AlphaFoldDB" id="A0A1H7PEC8"/>
<dbReference type="GO" id="GO:0044550">
    <property type="term" value="P:secondary metabolite biosynthetic process"/>
    <property type="evidence" value="ECO:0007669"/>
    <property type="project" value="TreeGrafter"/>
</dbReference>
<dbReference type="GO" id="GO:0003824">
    <property type="term" value="F:catalytic activity"/>
    <property type="evidence" value="ECO:0007669"/>
    <property type="project" value="InterPro"/>
</dbReference>
<protein>
    <submittedName>
        <fullName evidence="2">Enterobactin synthetase component F</fullName>
    </submittedName>
</protein>
<dbReference type="STRING" id="1036779.SAMN04515666_103444"/>
<reference evidence="3" key="1">
    <citation type="submission" date="2016-10" db="EMBL/GenBank/DDBJ databases">
        <authorList>
            <person name="Varghese N."/>
            <person name="Submissions S."/>
        </authorList>
    </citation>
    <scope>NUCLEOTIDE SEQUENCE [LARGE SCALE GENOMIC DNA]</scope>
    <source>
        <strain evidence="3">LMG 26383,CCUG 61248,R- 45681</strain>
    </source>
</reference>
<dbReference type="PANTHER" id="PTHR45527:SF1">
    <property type="entry name" value="FATTY ACID SYNTHASE"/>
    <property type="match status" value="1"/>
</dbReference>
<dbReference type="PANTHER" id="PTHR45527">
    <property type="entry name" value="NONRIBOSOMAL PEPTIDE SYNTHETASE"/>
    <property type="match status" value="1"/>
</dbReference>
<name>A0A1H7PEC8_9HYPH</name>